<reference evidence="1" key="2">
    <citation type="journal article" date="2022" name="Microbiol. Resour. Announc.">
        <title>Metagenome Sequencing to Explore Phylogenomics of Terrestrial Cyanobacteria.</title>
        <authorList>
            <person name="Ward R.D."/>
            <person name="Stajich J.E."/>
            <person name="Johansen J.R."/>
            <person name="Huntemann M."/>
            <person name="Clum A."/>
            <person name="Foster B."/>
            <person name="Foster B."/>
            <person name="Roux S."/>
            <person name="Palaniappan K."/>
            <person name="Varghese N."/>
            <person name="Mukherjee S."/>
            <person name="Reddy T.B.K."/>
            <person name="Daum C."/>
            <person name="Copeland A."/>
            <person name="Chen I.A."/>
            <person name="Ivanova N.N."/>
            <person name="Kyrpides N.C."/>
            <person name="Shapiro N."/>
            <person name="Eloe-Fadrosh E.A."/>
            <person name="Pietrasiak N."/>
        </authorList>
    </citation>
    <scope>NUCLEOTIDE SEQUENCE</scope>
    <source>
        <strain evidence="1">GSE-NOS-MK-12-04C</strain>
    </source>
</reference>
<evidence type="ECO:0000313" key="1">
    <source>
        <dbReference type="EMBL" id="MBW4671201.1"/>
    </source>
</evidence>
<dbReference type="Proteomes" id="UP000729701">
    <property type="component" value="Unassembled WGS sequence"/>
</dbReference>
<organism evidence="1 2">
    <name type="scientific">Cyanomargarita calcarea GSE-NOS-MK-12-04C</name>
    <dbReference type="NCBI Taxonomy" id="2839659"/>
    <lineage>
        <taxon>Bacteria</taxon>
        <taxon>Bacillati</taxon>
        <taxon>Cyanobacteriota</taxon>
        <taxon>Cyanophyceae</taxon>
        <taxon>Nostocales</taxon>
        <taxon>Cyanomargaritaceae</taxon>
        <taxon>Cyanomargarita</taxon>
    </lineage>
</organism>
<evidence type="ECO:0000313" key="2">
    <source>
        <dbReference type="Proteomes" id="UP000729701"/>
    </source>
</evidence>
<reference evidence="1" key="1">
    <citation type="submission" date="2021-05" db="EMBL/GenBank/DDBJ databases">
        <authorList>
            <person name="Pietrasiak N."/>
            <person name="Ward R."/>
            <person name="Stajich J.E."/>
            <person name="Kurbessoian T."/>
        </authorList>
    </citation>
    <scope>NUCLEOTIDE SEQUENCE</scope>
    <source>
        <strain evidence="1">GSE-NOS-MK-12-04C</strain>
    </source>
</reference>
<proteinExistence type="predicted"/>
<protein>
    <submittedName>
        <fullName evidence="1">Uncharacterized protein</fullName>
    </submittedName>
</protein>
<dbReference type="EMBL" id="JAHHGZ010000040">
    <property type="protein sequence ID" value="MBW4671201.1"/>
    <property type="molecule type" value="Genomic_DNA"/>
</dbReference>
<dbReference type="AlphaFoldDB" id="A0A951UVZ5"/>
<sequence length="60" mass="6886">MTIPKLKLIQGGKKDAPKSQRLKRWVNVSNSRYIPPGALITNQIAADNLPFNHSRYHHQH</sequence>
<name>A0A951UVZ5_9CYAN</name>
<comment type="caution">
    <text evidence="1">The sequence shown here is derived from an EMBL/GenBank/DDBJ whole genome shotgun (WGS) entry which is preliminary data.</text>
</comment>
<gene>
    <name evidence="1" type="ORF">KME60_28205</name>
</gene>
<accession>A0A951UVZ5</accession>